<name>A0A117S145_9ACTN</name>
<evidence type="ECO:0000313" key="3">
    <source>
        <dbReference type="Proteomes" id="UP000053260"/>
    </source>
</evidence>
<dbReference type="OrthoDB" id="4335754at2"/>
<dbReference type="EMBL" id="LMXB01000048">
    <property type="protein sequence ID" value="KUO19744.1"/>
    <property type="molecule type" value="Genomic_DNA"/>
</dbReference>
<evidence type="ECO:0000313" key="2">
    <source>
        <dbReference type="EMBL" id="KUO19744.1"/>
    </source>
</evidence>
<dbReference type="Proteomes" id="UP000053260">
    <property type="component" value="Unassembled WGS sequence"/>
</dbReference>
<sequence>MSAAIAALLGVVILAGAVYDTVRLITPREPRCPPSARLRGRRAALDATERWNTVLLLHGRITPADYRARMSHLAHGERRPGPTRHARAHGRGRHG</sequence>
<keyword evidence="3" id="KW-1185">Reference proteome</keyword>
<feature type="region of interest" description="Disordered" evidence="1">
    <location>
        <begin position="72"/>
        <end position="95"/>
    </location>
</feature>
<evidence type="ECO:0000256" key="1">
    <source>
        <dbReference type="SAM" id="MobiDB-lite"/>
    </source>
</evidence>
<gene>
    <name evidence="2" type="ORF">AQJ91_18180</name>
</gene>
<feature type="compositionally biased region" description="Basic residues" evidence="1">
    <location>
        <begin position="81"/>
        <end position="95"/>
    </location>
</feature>
<organism evidence="2 3">
    <name type="scientific">Streptomyces dysideae</name>
    <dbReference type="NCBI Taxonomy" id="909626"/>
    <lineage>
        <taxon>Bacteria</taxon>
        <taxon>Bacillati</taxon>
        <taxon>Actinomycetota</taxon>
        <taxon>Actinomycetes</taxon>
        <taxon>Kitasatosporales</taxon>
        <taxon>Streptomycetaceae</taxon>
        <taxon>Streptomyces</taxon>
    </lineage>
</organism>
<protein>
    <submittedName>
        <fullName evidence="2">Uncharacterized protein</fullName>
    </submittedName>
</protein>
<proteinExistence type="predicted"/>
<reference evidence="2 3" key="1">
    <citation type="submission" date="2015-10" db="EMBL/GenBank/DDBJ databases">
        <title>Draft genome sequence of Streptomyces sp. RV15, isolated from a marine sponge.</title>
        <authorList>
            <person name="Ruckert C."/>
            <person name="Abdelmohsen U.R."/>
            <person name="Winkler A."/>
            <person name="Hentschel U."/>
            <person name="Kalinowski J."/>
            <person name="Kampfer P."/>
            <person name="Glaeser S."/>
        </authorList>
    </citation>
    <scope>NUCLEOTIDE SEQUENCE [LARGE SCALE GENOMIC DNA]</scope>
    <source>
        <strain evidence="2 3">RV15</strain>
    </source>
</reference>
<dbReference type="RefSeq" id="WP_067022362.1">
    <property type="nucleotide sequence ID" value="NZ_KQ949084.1"/>
</dbReference>
<accession>A0A117S145</accession>
<dbReference type="AlphaFoldDB" id="A0A117S145"/>
<comment type="caution">
    <text evidence="2">The sequence shown here is derived from an EMBL/GenBank/DDBJ whole genome shotgun (WGS) entry which is preliminary data.</text>
</comment>